<name>A0ABT8GK90_9MICO</name>
<protein>
    <submittedName>
        <fullName evidence="1">Uncharacterized protein</fullName>
    </submittedName>
</protein>
<reference evidence="1" key="1">
    <citation type="submission" date="2023-06" db="EMBL/GenBank/DDBJ databases">
        <title>Egi l300058.</title>
        <authorList>
            <person name="Gao L."/>
            <person name="Fang B.-Z."/>
            <person name="Li W.-J."/>
        </authorList>
    </citation>
    <scope>NUCLEOTIDE SEQUENCE</scope>
    <source>
        <strain evidence="1">EGI L300058</strain>
    </source>
</reference>
<evidence type="ECO:0000313" key="2">
    <source>
        <dbReference type="Proteomes" id="UP001172708"/>
    </source>
</evidence>
<sequence length="98" mass="10093">MTSRLKDINATSGEKLLVANNWTAEAEKRGTTVSTSTWTYTGAGTLSGASLTVAKSAVNLAPTCHGVLTNTVTLANGETLIAERVVCVKPQQIGSVSA</sequence>
<proteinExistence type="predicted"/>
<gene>
    <name evidence="1" type="ORF">QQX02_13060</name>
</gene>
<dbReference type="Proteomes" id="UP001172708">
    <property type="component" value="Unassembled WGS sequence"/>
</dbReference>
<dbReference type="EMBL" id="JAUHQA010000005">
    <property type="protein sequence ID" value="MDN4481853.1"/>
    <property type="molecule type" value="Genomic_DNA"/>
</dbReference>
<evidence type="ECO:0000313" key="1">
    <source>
        <dbReference type="EMBL" id="MDN4481853.1"/>
    </source>
</evidence>
<dbReference type="RefSeq" id="WP_301143790.1">
    <property type="nucleotide sequence ID" value="NZ_JAUHQA010000005.1"/>
</dbReference>
<organism evidence="1 2">
    <name type="scientific">Demequina muriae</name>
    <dbReference type="NCBI Taxonomy" id="3051664"/>
    <lineage>
        <taxon>Bacteria</taxon>
        <taxon>Bacillati</taxon>
        <taxon>Actinomycetota</taxon>
        <taxon>Actinomycetes</taxon>
        <taxon>Micrococcales</taxon>
        <taxon>Demequinaceae</taxon>
        <taxon>Demequina</taxon>
    </lineage>
</organism>
<keyword evidence="2" id="KW-1185">Reference proteome</keyword>
<comment type="caution">
    <text evidence="1">The sequence shown here is derived from an EMBL/GenBank/DDBJ whole genome shotgun (WGS) entry which is preliminary data.</text>
</comment>
<accession>A0ABT8GK90</accession>